<dbReference type="InterPro" id="IPR025997">
    <property type="entry name" value="SBP_2_dom"/>
</dbReference>
<dbReference type="RefSeq" id="WP_179533479.1">
    <property type="nucleotide sequence ID" value="NZ_JACBYW010000001.1"/>
</dbReference>
<dbReference type="PROSITE" id="PS51257">
    <property type="entry name" value="PROKAR_LIPOPROTEIN"/>
    <property type="match status" value="1"/>
</dbReference>
<dbReference type="GO" id="GO:0030246">
    <property type="term" value="F:carbohydrate binding"/>
    <property type="evidence" value="ECO:0007669"/>
    <property type="project" value="UniProtKB-ARBA"/>
</dbReference>
<dbReference type="AlphaFoldDB" id="A0A852Z3E9"/>
<dbReference type="Proteomes" id="UP000548304">
    <property type="component" value="Unassembled WGS sequence"/>
</dbReference>
<gene>
    <name evidence="6" type="ORF">FHR84_000151</name>
</gene>
<evidence type="ECO:0000256" key="3">
    <source>
        <dbReference type="ARBA" id="ARBA00022729"/>
    </source>
</evidence>
<dbReference type="PANTHER" id="PTHR46847:SF1">
    <property type="entry name" value="D-ALLOSE-BINDING PERIPLASMIC PROTEIN-RELATED"/>
    <property type="match status" value="1"/>
</dbReference>
<feature type="domain" description="Periplasmic binding protein" evidence="5">
    <location>
        <begin position="39"/>
        <end position="295"/>
    </location>
</feature>
<dbReference type="GO" id="GO:0030313">
    <property type="term" value="C:cell envelope"/>
    <property type="evidence" value="ECO:0007669"/>
    <property type="project" value="UniProtKB-SubCell"/>
</dbReference>
<comment type="subcellular location">
    <subcellularLocation>
        <location evidence="1">Cell envelope</location>
    </subcellularLocation>
</comment>
<dbReference type="Pfam" id="PF13407">
    <property type="entry name" value="Peripla_BP_4"/>
    <property type="match status" value="1"/>
</dbReference>
<dbReference type="InterPro" id="IPR028082">
    <property type="entry name" value="Peripla_BP_I"/>
</dbReference>
<organism evidence="6 7">
    <name type="scientific">Actinopolyspora biskrensis</name>
    <dbReference type="NCBI Taxonomy" id="1470178"/>
    <lineage>
        <taxon>Bacteria</taxon>
        <taxon>Bacillati</taxon>
        <taxon>Actinomycetota</taxon>
        <taxon>Actinomycetes</taxon>
        <taxon>Actinopolysporales</taxon>
        <taxon>Actinopolysporaceae</taxon>
        <taxon>Actinopolyspora</taxon>
    </lineage>
</organism>
<evidence type="ECO:0000259" key="5">
    <source>
        <dbReference type="Pfam" id="PF13407"/>
    </source>
</evidence>
<keyword evidence="7" id="KW-1185">Reference proteome</keyword>
<reference evidence="6 7" key="1">
    <citation type="submission" date="2020-07" db="EMBL/GenBank/DDBJ databases">
        <title>Genomic Encyclopedia of Type Strains, Phase III (KMG-III): the genomes of soil and plant-associated and newly described type strains.</title>
        <authorList>
            <person name="Whitman W."/>
        </authorList>
    </citation>
    <scope>NUCLEOTIDE SEQUENCE [LARGE SCALE GENOMIC DNA]</scope>
    <source>
        <strain evidence="6 7">CECT 8576</strain>
    </source>
</reference>
<feature type="chain" id="PRO_5039236219" evidence="4">
    <location>
        <begin position="20"/>
        <end position="334"/>
    </location>
</feature>
<dbReference type="EMBL" id="JACBYW010000001">
    <property type="protein sequence ID" value="NYH76837.1"/>
    <property type="molecule type" value="Genomic_DNA"/>
</dbReference>
<dbReference type="SUPFAM" id="SSF53822">
    <property type="entry name" value="Periplasmic binding protein-like I"/>
    <property type="match status" value="1"/>
</dbReference>
<evidence type="ECO:0000256" key="1">
    <source>
        <dbReference type="ARBA" id="ARBA00004196"/>
    </source>
</evidence>
<feature type="signal peptide" evidence="4">
    <location>
        <begin position="1"/>
        <end position="19"/>
    </location>
</feature>
<dbReference type="Gene3D" id="3.40.50.2300">
    <property type="match status" value="2"/>
</dbReference>
<evidence type="ECO:0000313" key="6">
    <source>
        <dbReference type="EMBL" id="NYH76837.1"/>
    </source>
</evidence>
<dbReference type="PANTHER" id="PTHR46847">
    <property type="entry name" value="D-ALLOSE-BINDING PERIPLASMIC PROTEIN-RELATED"/>
    <property type="match status" value="1"/>
</dbReference>
<name>A0A852Z3E9_9ACTN</name>
<evidence type="ECO:0000313" key="7">
    <source>
        <dbReference type="Proteomes" id="UP000548304"/>
    </source>
</evidence>
<proteinExistence type="inferred from homology"/>
<comment type="similarity">
    <text evidence="2">Belongs to the bacterial solute-binding protein 2 family.</text>
</comment>
<sequence length="334" mass="35361">MRRALVVCCLLPLLLSASCGVRVYQPGGGDDGRGGSLRVAVVPKAIGFSFWEKVRTGAECAVKHREDIDLHWDGVTAESDVSGQQNLLQNLLAQGVDGLVYAATDAKALGAVSRTALRQGVTVANIDSGTSPQPSGVPVFATDNVAAAERGTKLLTERLGGEGEVALIEFQPGTSTNATRVEGFRKALRGEPGVRMVARQSSDSSYNTAMQVTQDILTAHPDLDGIYAANEPSTLGAAEAVRQAGRAEEVEIIGWDASSGQVQALRDGVVTGLIAQDPFRMGFRSVRATVAELRGGSRRFADFDTGARLITARNVDSPEVRKLLEPECAARTDR</sequence>
<accession>A0A852Z3E9</accession>
<evidence type="ECO:0000256" key="4">
    <source>
        <dbReference type="SAM" id="SignalP"/>
    </source>
</evidence>
<keyword evidence="3 4" id="KW-0732">Signal</keyword>
<comment type="caution">
    <text evidence="6">The sequence shown here is derived from an EMBL/GenBank/DDBJ whole genome shotgun (WGS) entry which is preliminary data.</text>
</comment>
<protein>
    <submittedName>
        <fullName evidence="6">Ribose transport system substrate-binding protein</fullName>
    </submittedName>
</protein>
<evidence type="ECO:0000256" key="2">
    <source>
        <dbReference type="ARBA" id="ARBA00007639"/>
    </source>
</evidence>